<evidence type="ECO:0000256" key="1">
    <source>
        <dbReference type="SAM" id="MobiDB-lite"/>
    </source>
</evidence>
<proteinExistence type="predicted"/>
<accession>A0ABS8WM78</accession>
<dbReference type="EMBL" id="JACEIK010009096">
    <property type="protein sequence ID" value="MCE3051958.1"/>
    <property type="molecule type" value="Genomic_DNA"/>
</dbReference>
<reference evidence="2 3" key="1">
    <citation type="journal article" date="2021" name="BMC Genomics">
        <title>Datura genome reveals duplications of psychoactive alkaloid biosynthetic genes and high mutation rate following tissue culture.</title>
        <authorList>
            <person name="Rajewski A."/>
            <person name="Carter-House D."/>
            <person name="Stajich J."/>
            <person name="Litt A."/>
        </authorList>
    </citation>
    <scope>NUCLEOTIDE SEQUENCE [LARGE SCALE GENOMIC DNA]</scope>
    <source>
        <strain evidence="2">AR-01</strain>
    </source>
</reference>
<feature type="non-terminal residue" evidence="2">
    <location>
        <position position="55"/>
    </location>
</feature>
<organism evidence="2 3">
    <name type="scientific">Datura stramonium</name>
    <name type="common">Jimsonweed</name>
    <name type="synonym">Common thornapple</name>
    <dbReference type="NCBI Taxonomy" id="4076"/>
    <lineage>
        <taxon>Eukaryota</taxon>
        <taxon>Viridiplantae</taxon>
        <taxon>Streptophyta</taxon>
        <taxon>Embryophyta</taxon>
        <taxon>Tracheophyta</taxon>
        <taxon>Spermatophyta</taxon>
        <taxon>Magnoliopsida</taxon>
        <taxon>eudicotyledons</taxon>
        <taxon>Gunneridae</taxon>
        <taxon>Pentapetalae</taxon>
        <taxon>asterids</taxon>
        <taxon>lamiids</taxon>
        <taxon>Solanales</taxon>
        <taxon>Solanaceae</taxon>
        <taxon>Solanoideae</taxon>
        <taxon>Datureae</taxon>
        <taxon>Datura</taxon>
    </lineage>
</organism>
<gene>
    <name evidence="2" type="ORF">HAX54_051250</name>
</gene>
<feature type="region of interest" description="Disordered" evidence="1">
    <location>
        <begin position="18"/>
        <end position="55"/>
    </location>
</feature>
<feature type="compositionally biased region" description="Basic and acidic residues" evidence="1">
    <location>
        <begin position="45"/>
        <end position="55"/>
    </location>
</feature>
<comment type="caution">
    <text evidence="2">The sequence shown here is derived from an EMBL/GenBank/DDBJ whole genome shotgun (WGS) entry which is preliminary data.</text>
</comment>
<keyword evidence="3" id="KW-1185">Reference proteome</keyword>
<evidence type="ECO:0000313" key="2">
    <source>
        <dbReference type="EMBL" id="MCE3051958.1"/>
    </source>
</evidence>
<protein>
    <submittedName>
        <fullName evidence="2">Uncharacterized protein</fullName>
    </submittedName>
</protein>
<dbReference type="Proteomes" id="UP000823775">
    <property type="component" value="Unassembled WGS sequence"/>
</dbReference>
<sequence length="55" mass="6301">MGKIGDDELEELLQIQRDALDSEIPENSVKLDDKDEELSSNTMRPGRDRVLQVMK</sequence>
<evidence type="ECO:0000313" key="3">
    <source>
        <dbReference type="Proteomes" id="UP000823775"/>
    </source>
</evidence>
<name>A0ABS8WM78_DATST</name>